<dbReference type="AlphaFoldDB" id="A0A853ATN8"/>
<name>A0A853ATN8_9PSEU</name>
<comment type="caution">
    <text evidence="1">The sequence shown here is derived from an EMBL/GenBank/DDBJ whole genome shotgun (WGS) entry which is preliminary data.</text>
</comment>
<protein>
    <submittedName>
        <fullName evidence="1">Uncharacterized short protein YbdD (DUF466 family)</fullName>
    </submittedName>
</protein>
<gene>
    <name evidence="1" type="ORF">HNR68_004646</name>
</gene>
<sequence>MTTAVLSKLRESVRAAWQVVRGVVGENAYERYLEHHRRHHPGEEPMGEREFWRRHVDRQDATPGSRCC</sequence>
<organism evidence="1 2">
    <name type="scientific">Saccharopolyspora hordei</name>
    <dbReference type="NCBI Taxonomy" id="1838"/>
    <lineage>
        <taxon>Bacteria</taxon>
        <taxon>Bacillati</taxon>
        <taxon>Actinomycetota</taxon>
        <taxon>Actinomycetes</taxon>
        <taxon>Pseudonocardiales</taxon>
        <taxon>Pseudonocardiaceae</taxon>
        <taxon>Saccharopolyspora</taxon>
    </lineage>
</organism>
<reference evidence="1 2" key="1">
    <citation type="submission" date="2020-07" db="EMBL/GenBank/DDBJ databases">
        <title>Sequencing the genomes of 1000 actinobacteria strains.</title>
        <authorList>
            <person name="Klenk H.-P."/>
        </authorList>
    </citation>
    <scope>NUCLEOTIDE SEQUENCE [LARGE SCALE GENOMIC DNA]</scope>
    <source>
        <strain evidence="1 2">DSM 44065</strain>
    </source>
</reference>
<dbReference type="Pfam" id="PF04328">
    <property type="entry name" value="Sel_put"/>
    <property type="match status" value="1"/>
</dbReference>
<dbReference type="EMBL" id="JACCFJ010000001">
    <property type="protein sequence ID" value="NYI86016.1"/>
    <property type="molecule type" value="Genomic_DNA"/>
</dbReference>
<dbReference type="InterPro" id="IPR007423">
    <property type="entry name" value="Sel_put"/>
</dbReference>
<evidence type="ECO:0000313" key="2">
    <source>
        <dbReference type="Proteomes" id="UP000587002"/>
    </source>
</evidence>
<accession>A0A853ATN8</accession>
<dbReference type="Proteomes" id="UP000587002">
    <property type="component" value="Unassembled WGS sequence"/>
</dbReference>
<keyword evidence="2" id="KW-1185">Reference proteome</keyword>
<dbReference type="RefSeq" id="WP_179723842.1">
    <property type="nucleotide sequence ID" value="NZ_BAABFH010000001.1"/>
</dbReference>
<proteinExistence type="predicted"/>
<evidence type="ECO:0000313" key="1">
    <source>
        <dbReference type="EMBL" id="NYI86016.1"/>
    </source>
</evidence>